<dbReference type="EMBL" id="JABBKX010000006">
    <property type="protein sequence ID" value="NMJ42921.1"/>
    <property type="molecule type" value="Genomic_DNA"/>
</dbReference>
<proteinExistence type="inferred from homology"/>
<reference evidence="2 3" key="1">
    <citation type="submission" date="2020-03" db="EMBL/GenBank/DDBJ databases">
        <authorList>
            <person name="Sun Q."/>
        </authorList>
    </citation>
    <scope>NUCLEOTIDE SEQUENCE [LARGE SCALE GENOMIC DNA]</scope>
    <source>
        <strain evidence="2 3">JC162</strain>
    </source>
</reference>
<dbReference type="AlphaFoldDB" id="A0A848EEL9"/>
<protein>
    <submittedName>
        <fullName evidence="2">Tripartite tricarboxylate transporter substrate binding protein</fullName>
    </submittedName>
</protein>
<comment type="similarity">
    <text evidence="1">Belongs to the UPF0065 (bug) family.</text>
</comment>
<dbReference type="PIRSF" id="PIRSF017082">
    <property type="entry name" value="YflP"/>
    <property type="match status" value="1"/>
</dbReference>
<organism evidence="2 3">
    <name type="scientific">Neoroseomonas marina</name>
    <dbReference type="NCBI Taxonomy" id="1232220"/>
    <lineage>
        <taxon>Bacteria</taxon>
        <taxon>Pseudomonadati</taxon>
        <taxon>Pseudomonadota</taxon>
        <taxon>Alphaproteobacteria</taxon>
        <taxon>Acetobacterales</taxon>
        <taxon>Acetobacteraceae</taxon>
        <taxon>Neoroseomonas</taxon>
    </lineage>
</organism>
<dbReference type="InterPro" id="IPR005064">
    <property type="entry name" value="BUG"/>
</dbReference>
<accession>A0A848EEL9</accession>
<dbReference type="CDD" id="cd13578">
    <property type="entry name" value="PBP2_Bug27"/>
    <property type="match status" value="1"/>
</dbReference>
<evidence type="ECO:0000313" key="2">
    <source>
        <dbReference type="EMBL" id="NMJ42921.1"/>
    </source>
</evidence>
<comment type="caution">
    <text evidence="2">The sequence shown here is derived from an EMBL/GenBank/DDBJ whole genome shotgun (WGS) entry which is preliminary data.</text>
</comment>
<dbReference type="Pfam" id="PF03401">
    <property type="entry name" value="TctC"/>
    <property type="match status" value="1"/>
</dbReference>
<dbReference type="PANTHER" id="PTHR42928:SF5">
    <property type="entry name" value="BLR1237 PROTEIN"/>
    <property type="match status" value="1"/>
</dbReference>
<dbReference type="Proteomes" id="UP000548582">
    <property type="component" value="Unassembled WGS sequence"/>
</dbReference>
<evidence type="ECO:0000313" key="3">
    <source>
        <dbReference type="Proteomes" id="UP000548582"/>
    </source>
</evidence>
<dbReference type="Gene3D" id="3.40.190.10">
    <property type="entry name" value="Periplasmic binding protein-like II"/>
    <property type="match status" value="1"/>
</dbReference>
<dbReference type="Gene3D" id="3.40.190.150">
    <property type="entry name" value="Bordetella uptake gene, domain 1"/>
    <property type="match status" value="1"/>
</dbReference>
<sequence>MTLIDRRTLLAATLAIPALRTATAQGAWPTRPVTLVNPWPAGGSSDTMTRIFAQRFSQVFGQQFVVENRTGASGTIGHNFVAQQRPDGYVLLLATNSTYAIAPHLISPLPYDNRAAFTGISLVARTAQAVCVHPSVPVTTIQDFLAYVRARPGEINFSSAGIGATSHLATELLMAAAGLDMMHVPYRGGAPSAQAVLAGETKMSFIDAITALPHRQAGTLKMLAVSTARRTPLAPDVPTLQDAGVAGFESSTDMALMAPANLPAPIVARLTEAVKVAVADPAFRAQVVAQGADPVGGTPAEFGPYWTAEFDKWGTLIRARGIRIPT</sequence>
<dbReference type="RefSeq" id="WP_170055157.1">
    <property type="nucleotide sequence ID" value="NZ_JABBKX010000006.1"/>
</dbReference>
<gene>
    <name evidence="2" type="ORF">GWK16_16865</name>
</gene>
<name>A0A848EEL9_9PROT</name>
<keyword evidence="3" id="KW-1185">Reference proteome</keyword>
<evidence type="ECO:0000256" key="1">
    <source>
        <dbReference type="ARBA" id="ARBA00006987"/>
    </source>
</evidence>
<dbReference type="InterPro" id="IPR042100">
    <property type="entry name" value="Bug_dom1"/>
</dbReference>
<dbReference type="PANTHER" id="PTHR42928">
    <property type="entry name" value="TRICARBOXYLATE-BINDING PROTEIN"/>
    <property type="match status" value="1"/>
</dbReference>
<dbReference type="SUPFAM" id="SSF53850">
    <property type="entry name" value="Periplasmic binding protein-like II"/>
    <property type="match status" value="1"/>
</dbReference>